<reference evidence="2" key="1">
    <citation type="submission" date="2016-10" db="EMBL/GenBank/DDBJ databases">
        <authorList>
            <person name="Varghese N."/>
            <person name="Submissions S."/>
        </authorList>
    </citation>
    <scope>NUCLEOTIDE SEQUENCE [LARGE SCALE GENOMIC DNA]</scope>
    <source>
        <strain evidence="2">KCTC 32247</strain>
    </source>
</reference>
<dbReference type="EMBL" id="LT629751">
    <property type="protein sequence ID" value="SDS62738.1"/>
    <property type="molecule type" value="Genomic_DNA"/>
</dbReference>
<name>A0A1H1TR85_9PSED</name>
<sequence length="686" mass="77775">MTLWSVQNQAELDKLLVILKQLGFNFRAPTSPYNRGTLRAAISVIQQHWEDLSLYIRQLLDYHTGVSPELTKAKLACVDGLDSITIDQAYIVACKIPSKPATEQIDFLLSPTQVMNHFGISQHQFTYLQKNPEFPKRPTRQYWYRPHDIETIAKLCTWGISTTWGRLPASKEATLTANEAAASLDISRHQLNLILTNKLLDSRIGPNGVISIKENDLENFKSKFTPIKLLASQMGITPSQVRARLLKNYPSAPIFESHTLDLLLTYNSRATTIKNEAIKKRGFQRCRESALASWATRKNEMPRIEASAASDYTSARTAACHLGIHKTIICELVRNNIFHDVGAGPAGEYMIPTDQVDKFWKKYISLTETAALLQHSKFSTSSVLLLDNVRPITGPITHNGSTHFYLRSDIISYLERKKQPETSTKHNNWMNLDEAAAQLKMSKHSLRNILYSELFRGQLQYFHGRLYVNRKFIIDFNEAYILPTEASKILNTPRREVTKALNQMGILPLTGPTVDGRSTHVFVRSDLIERQTQSTHNIRTPANTNFSTTPQARETNKRLLINIPPHNEPPTRYINIKCLLKKFKLSPKAFTQIFVRDGFIKVLKFSHETFLTRTAAGEVSRILENYVTCTQADAMFDRHGHTRNLIKLGKLSPDQPIPPHLSKVTLISKAKITEAIASSQQPKNQP</sequence>
<accession>A0A1H1TR85</accession>
<evidence type="ECO:0000313" key="2">
    <source>
        <dbReference type="Proteomes" id="UP000243359"/>
    </source>
</evidence>
<evidence type="ECO:0000313" key="1">
    <source>
        <dbReference type="EMBL" id="SDS62738.1"/>
    </source>
</evidence>
<protein>
    <submittedName>
        <fullName evidence="1">Uncharacterized protein</fullName>
    </submittedName>
</protein>
<proteinExistence type="predicted"/>
<organism evidence="1 2">
    <name type="scientific">Pseudomonas oryzae</name>
    <dbReference type="NCBI Taxonomy" id="1392877"/>
    <lineage>
        <taxon>Bacteria</taxon>
        <taxon>Pseudomonadati</taxon>
        <taxon>Pseudomonadota</taxon>
        <taxon>Gammaproteobacteria</taxon>
        <taxon>Pseudomonadales</taxon>
        <taxon>Pseudomonadaceae</taxon>
        <taxon>Pseudomonas</taxon>
    </lineage>
</organism>
<dbReference type="AlphaFoldDB" id="A0A1H1TR85"/>
<gene>
    <name evidence="1" type="ORF">SAMN05216221_2239</name>
</gene>
<keyword evidence="2" id="KW-1185">Reference proteome</keyword>
<dbReference type="Proteomes" id="UP000243359">
    <property type="component" value="Chromosome I"/>
</dbReference>